<dbReference type="EMBL" id="JAUSWK010000002">
    <property type="protein sequence ID" value="MDQ0566743.1"/>
    <property type="molecule type" value="Genomic_DNA"/>
</dbReference>
<evidence type="ECO:0000313" key="1">
    <source>
        <dbReference type="EMBL" id="MDQ0566743.1"/>
    </source>
</evidence>
<name>A0ABU0NBD9_9SPHN</name>
<dbReference type="Proteomes" id="UP001238601">
    <property type="component" value="Unassembled WGS sequence"/>
</dbReference>
<organism evidence="1 2">
    <name type="scientific">Qipengyuania citrea</name>
    <dbReference type="NCBI Taxonomy" id="225971"/>
    <lineage>
        <taxon>Bacteria</taxon>
        <taxon>Pseudomonadati</taxon>
        <taxon>Pseudomonadota</taxon>
        <taxon>Alphaproteobacteria</taxon>
        <taxon>Sphingomonadales</taxon>
        <taxon>Erythrobacteraceae</taxon>
        <taxon>Qipengyuania</taxon>
    </lineage>
</organism>
<reference evidence="1 2" key="1">
    <citation type="submission" date="2023-07" db="EMBL/GenBank/DDBJ databases">
        <title>Genomic Encyclopedia of Type Strains, Phase IV (KMG-IV): sequencing the most valuable type-strain genomes for metagenomic binning, comparative biology and taxonomic classification.</title>
        <authorList>
            <person name="Goeker M."/>
        </authorList>
    </citation>
    <scope>NUCLEOTIDE SEQUENCE [LARGE SCALE GENOMIC DNA]</scope>
    <source>
        <strain evidence="1 2">DSM 14432</strain>
    </source>
</reference>
<evidence type="ECO:0000313" key="2">
    <source>
        <dbReference type="Proteomes" id="UP001238601"/>
    </source>
</evidence>
<proteinExistence type="predicted"/>
<protein>
    <submittedName>
        <fullName evidence="1">Uncharacterized protein</fullName>
    </submittedName>
</protein>
<sequence length="56" mass="6222">MGSAFFLPAHGYALLRATGGNMTEKWHLRLYSLAVPYFRHYLDTVRPQLGVRAGGG</sequence>
<accession>A0ABU0NBD9</accession>
<keyword evidence="2" id="KW-1185">Reference proteome</keyword>
<comment type="caution">
    <text evidence="1">The sequence shown here is derived from an EMBL/GenBank/DDBJ whole genome shotgun (WGS) entry which is preliminary data.</text>
</comment>
<gene>
    <name evidence="1" type="ORF">QOZ97_002276</name>
</gene>